<reference evidence="1" key="1">
    <citation type="submission" date="2020-01" db="EMBL/GenBank/DDBJ databases">
        <authorList>
            <person name="Meier V. D."/>
            <person name="Meier V D."/>
        </authorList>
    </citation>
    <scope>NUCLEOTIDE SEQUENCE</scope>
    <source>
        <strain evidence="1">HLG_WM_MAG_12</strain>
    </source>
</reference>
<evidence type="ECO:0008006" key="2">
    <source>
        <dbReference type="Google" id="ProtNLM"/>
    </source>
</evidence>
<dbReference type="Gene3D" id="2.40.160.20">
    <property type="match status" value="1"/>
</dbReference>
<proteinExistence type="predicted"/>
<accession>A0A6S6RV17</accession>
<dbReference type="InterPro" id="IPR011250">
    <property type="entry name" value="OMP/PagP_B-barrel"/>
</dbReference>
<dbReference type="SUPFAM" id="SSF56925">
    <property type="entry name" value="OMPA-like"/>
    <property type="match status" value="1"/>
</dbReference>
<name>A0A6S6RV17_9BACT</name>
<dbReference type="SUPFAM" id="SSF103088">
    <property type="entry name" value="OmpA-like"/>
    <property type="match status" value="1"/>
</dbReference>
<organism evidence="1">
    <name type="scientific">uncultured Campylobacterales bacterium</name>
    <dbReference type="NCBI Taxonomy" id="352960"/>
    <lineage>
        <taxon>Bacteria</taxon>
        <taxon>Pseudomonadati</taxon>
        <taxon>Campylobacterota</taxon>
        <taxon>Epsilonproteobacteria</taxon>
        <taxon>Campylobacterales</taxon>
        <taxon>environmental samples</taxon>
    </lineage>
</organism>
<sequence length="334" mass="39072">MKKIFTIILLSATLFSSNTPKYEFGFGFGINSLIEHFNFDTPSFQFTIKRKTESRFSPRFDIDYLLVDIDGYEASSLMRLSANLLYDFDFNGTELSLLGGLGYEILDEETDGFENQLVLAAGILIEQPITNRFSLRGEYKAIQVLSSDFDENMEHQFIFGFKLTNNNIKRKVRKVQKVQKVQPIIKRATTLEQRKIDYIRFVKNNCLIENFPEKYIPEFNKNKNCLLITKLNPYAESYIKNIKELSNFLNKYQTLEVYLEDHTSYANIRSKRLPLQNNKFEKVKTDLIKFGINKNQIKLNDYGTYHLNKEEKTNYDEVTVIIRPSESHLKGQTK</sequence>
<evidence type="ECO:0000313" key="1">
    <source>
        <dbReference type="EMBL" id="CAA6800669.1"/>
    </source>
</evidence>
<protein>
    <recommendedName>
        <fullName evidence="2">OmpA-like domain-containing protein</fullName>
    </recommendedName>
</protein>
<dbReference type="AlphaFoldDB" id="A0A6S6RV17"/>
<gene>
    <name evidence="1" type="ORF">HELGO_WM29607</name>
</gene>
<dbReference type="EMBL" id="CACVAW010000003">
    <property type="protein sequence ID" value="CAA6800669.1"/>
    <property type="molecule type" value="Genomic_DNA"/>
</dbReference>
<dbReference type="InterPro" id="IPR036737">
    <property type="entry name" value="OmpA-like_sf"/>
</dbReference>